<dbReference type="Pfam" id="PF00025">
    <property type="entry name" value="Arf"/>
    <property type="match status" value="1"/>
</dbReference>
<proteinExistence type="predicted"/>
<keyword evidence="1" id="KW-0547">Nucleotide-binding</keyword>
<dbReference type="EMBL" id="LAZR01015149">
    <property type="protein sequence ID" value="KKM14418.1"/>
    <property type="molecule type" value="Genomic_DNA"/>
</dbReference>
<dbReference type="InterPro" id="IPR027417">
    <property type="entry name" value="P-loop_NTPase"/>
</dbReference>
<sequence>MIIDHCDKTISIKVVYFGPALSGKTTSIKSLFSHFGKKDELSSIENTVNRTLFFDYGTISFQNEEWILKVHIYTTTGQDFYLVTRPITLTAVDGIIFVLDSQQDVYERNLISWNELNSYFRESLKDLPIIIAFNKQDLPNKFNSIQFLNEISYQKFRNVESRVTIALSGEGILGCFEDILKLILQKYYDHKFVLALN</sequence>
<name>A0A0F9JWX5_9ZZZZ</name>
<reference evidence="3" key="1">
    <citation type="journal article" date="2015" name="Nature">
        <title>Complex archaea that bridge the gap between prokaryotes and eukaryotes.</title>
        <authorList>
            <person name="Spang A."/>
            <person name="Saw J.H."/>
            <person name="Jorgensen S.L."/>
            <person name="Zaremba-Niedzwiedzka K."/>
            <person name="Martijn J."/>
            <person name="Lind A.E."/>
            <person name="van Eijk R."/>
            <person name="Schleper C."/>
            <person name="Guy L."/>
            <person name="Ettema T.J."/>
        </authorList>
    </citation>
    <scope>NUCLEOTIDE SEQUENCE</scope>
</reference>
<accession>A0A0F9JWX5</accession>
<dbReference type="PANTHER" id="PTHR42708">
    <property type="entry name" value="ATP/GTP-BINDING PROTEIN-RELATED"/>
    <property type="match status" value="1"/>
</dbReference>
<dbReference type="PANTHER" id="PTHR42708:SF1">
    <property type="entry name" value="GLIDING MOTILITY PROTEIN MGLA"/>
    <property type="match status" value="1"/>
</dbReference>
<gene>
    <name evidence="3" type="ORF">LCGC14_1706320</name>
</gene>
<evidence type="ECO:0000313" key="3">
    <source>
        <dbReference type="EMBL" id="KKM14418.1"/>
    </source>
</evidence>
<dbReference type="GO" id="GO:0005525">
    <property type="term" value="F:GTP binding"/>
    <property type="evidence" value="ECO:0007669"/>
    <property type="project" value="UniProtKB-KW"/>
</dbReference>
<organism evidence="3">
    <name type="scientific">marine sediment metagenome</name>
    <dbReference type="NCBI Taxonomy" id="412755"/>
    <lineage>
        <taxon>unclassified sequences</taxon>
        <taxon>metagenomes</taxon>
        <taxon>ecological metagenomes</taxon>
    </lineage>
</organism>
<dbReference type="InterPro" id="IPR052705">
    <property type="entry name" value="Gliding_Motility_GTPase"/>
</dbReference>
<dbReference type="InterPro" id="IPR006689">
    <property type="entry name" value="Small_GTPase_ARF/SAR"/>
</dbReference>
<comment type="caution">
    <text evidence="3">The sequence shown here is derived from an EMBL/GenBank/DDBJ whole genome shotgun (WGS) entry which is preliminary data.</text>
</comment>
<dbReference type="SUPFAM" id="SSF52540">
    <property type="entry name" value="P-loop containing nucleoside triphosphate hydrolases"/>
    <property type="match status" value="1"/>
</dbReference>
<dbReference type="Gene3D" id="3.40.50.300">
    <property type="entry name" value="P-loop containing nucleotide triphosphate hydrolases"/>
    <property type="match status" value="1"/>
</dbReference>
<protein>
    <submittedName>
        <fullName evidence="3">Uncharacterized protein</fullName>
    </submittedName>
</protein>
<keyword evidence="2" id="KW-0342">GTP-binding</keyword>
<dbReference type="AlphaFoldDB" id="A0A0F9JWX5"/>
<dbReference type="CDD" id="cd00882">
    <property type="entry name" value="Ras_like_GTPase"/>
    <property type="match status" value="1"/>
</dbReference>
<evidence type="ECO:0000256" key="1">
    <source>
        <dbReference type="ARBA" id="ARBA00022741"/>
    </source>
</evidence>
<dbReference type="GO" id="GO:0003924">
    <property type="term" value="F:GTPase activity"/>
    <property type="evidence" value="ECO:0007669"/>
    <property type="project" value="InterPro"/>
</dbReference>
<evidence type="ECO:0000256" key="2">
    <source>
        <dbReference type="ARBA" id="ARBA00023134"/>
    </source>
</evidence>